<feature type="compositionally biased region" description="Basic and acidic residues" evidence="2">
    <location>
        <begin position="248"/>
        <end position="257"/>
    </location>
</feature>
<organism evidence="4 5">
    <name type="scientific">Faecalibacterium prausnitzii</name>
    <dbReference type="NCBI Taxonomy" id="853"/>
    <lineage>
        <taxon>Bacteria</taxon>
        <taxon>Bacillati</taxon>
        <taxon>Bacillota</taxon>
        <taxon>Clostridia</taxon>
        <taxon>Eubacteriales</taxon>
        <taxon>Oscillospiraceae</taxon>
        <taxon>Faecalibacterium</taxon>
    </lineage>
</organism>
<gene>
    <name evidence="4" type="ORF">ERS852582_01656</name>
</gene>
<reference evidence="4 5" key="1">
    <citation type="submission" date="2015-09" db="EMBL/GenBank/DDBJ databases">
        <authorList>
            <consortium name="Pathogen Informatics"/>
        </authorList>
    </citation>
    <scope>NUCLEOTIDE SEQUENCE [LARGE SCALE GENOMIC DNA]</scope>
    <source>
        <strain evidence="4 5">2789STDY5834970</strain>
    </source>
</reference>
<dbReference type="AlphaFoldDB" id="A0A173TP79"/>
<keyword evidence="3" id="KW-0472">Membrane</keyword>
<dbReference type="InterPro" id="IPR023299">
    <property type="entry name" value="ATPase_P-typ_cyto_dom_N"/>
</dbReference>
<feature type="region of interest" description="Disordered" evidence="2">
    <location>
        <begin position="304"/>
        <end position="333"/>
    </location>
</feature>
<dbReference type="PANTHER" id="PTHR13037:SF24">
    <property type="entry name" value="POLYCOMB PROTEIN PCL-RELATED"/>
    <property type="match status" value="1"/>
</dbReference>
<feature type="transmembrane region" description="Helical" evidence="3">
    <location>
        <begin position="541"/>
        <end position="560"/>
    </location>
</feature>
<dbReference type="GO" id="GO:0000166">
    <property type="term" value="F:nucleotide binding"/>
    <property type="evidence" value="ECO:0007669"/>
    <property type="project" value="InterPro"/>
</dbReference>
<dbReference type="PANTHER" id="PTHR13037">
    <property type="entry name" value="FORMIN"/>
    <property type="match status" value="1"/>
</dbReference>
<proteinExistence type="predicted"/>
<feature type="compositionally biased region" description="Low complexity" evidence="2">
    <location>
        <begin position="120"/>
        <end position="163"/>
    </location>
</feature>
<feature type="transmembrane region" description="Helical" evidence="3">
    <location>
        <begin position="447"/>
        <end position="469"/>
    </location>
</feature>
<keyword evidence="3" id="KW-0812">Transmembrane</keyword>
<feature type="transmembrane region" description="Helical" evidence="3">
    <location>
        <begin position="848"/>
        <end position="867"/>
    </location>
</feature>
<dbReference type="EMBL" id="CYXN01000012">
    <property type="protein sequence ID" value="CUN04009.1"/>
    <property type="molecule type" value="Genomic_DNA"/>
</dbReference>
<evidence type="ECO:0000313" key="5">
    <source>
        <dbReference type="Proteomes" id="UP000095649"/>
    </source>
</evidence>
<feature type="region of interest" description="Disordered" evidence="2">
    <location>
        <begin position="104"/>
        <end position="257"/>
    </location>
</feature>
<keyword evidence="1" id="KW-0945">Host-virus interaction</keyword>
<dbReference type="Gene3D" id="3.40.50.1000">
    <property type="entry name" value="HAD superfamily/HAD-like"/>
    <property type="match status" value="1"/>
</dbReference>
<feature type="region of interest" description="Disordered" evidence="2">
    <location>
        <begin position="1"/>
        <end position="20"/>
    </location>
</feature>
<feature type="transmembrane region" description="Helical" evidence="3">
    <location>
        <begin position="421"/>
        <end position="441"/>
    </location>
</feature>
<feature type="transmembrane region" description="Helical" evidence="3">
    <location>
        <begin position="382"/>
        <end position="400"/>
    </location>
</feature>
<feature type="compositionally biased region" description="Pro residues" evidence="2">
    <location>
        <begin position="108"/>
        <end position="117"/>
    </location>
</feature>
<name>A0A173TP79_9FIRM</name>
<dbReference type="OrthoDB" id="1862699at2"/>
<evidence type="ECO:0000256" key="1">
    <source>
        <dbReference type="ARBA" id="ARBA00022581"/>
    </source>
</evidence>
<dbReference type="InterPro" id="IPR023214">
    <property type="entry name" value="HAD_sf"/>
</dbReference>
<protein>
    <submittedName>
        <fullName evidence="4">Copper exporting ATPase</fullName>
    </submittedName>
</protein>
<accession>A0A173TP79</accession>
<sequence length="899" mass="95466">MPNNKNERKGKQAGELSAEERFRNFFSTSVIDLPEEMTHRDAPAPVEEKPKAGLLGKLFGHDKDETPASAQPVLEIPTGEILLGADAKPVQPEQEDMALELRTADPVPVMPMQPARPEPVKAAPAEPVPAPKAAAAVKPQPKKPALQPELQPVAAPQKQPKAKNAPETLLPQEELEQREMQQLKDMLNGMSGKAKPAPQPAKPVQAAPQPAPAQPAAEPEKAPAKAAQKPAEELPSAVFASVPADPETLPKKPEKKSIFQMFGTAEDEKPAARKPEKEDTMSLPLLPLEQDGAPADETVPAPAADAAVTPAQPEDAPAAETAAPAEDTVPESTTDKLHHMAAELTLRCVLAGILAVVLLHLGLTAERLLPPLSVLDPDAAPAAFYAANLLLFAASLFVGYPVLRDGLTGLRGRPSADTMPALAAVAALLQAVVAMLNANAYRSTEGIGLLTGMAALGLFLALVGSRVMLAAVQGGYTLAAEGGEVRGAYRTRDKDLIRALARDLEQKDPWVLLSRPVQTASDDFVEQSLSERASERRARKVACVLLAAAVLSGVAFLLFGGGINCAVAAAAAVLCMGAPLSSVLVPGLAALRLQRAAAAVGAVVPGWAAIEELGGIDTIELDADDLFTADSVTLEDIRIFKGGRIDRAILYAASVLNESCDTLRGLFSQIIEDRIDILFPVKDLEQHTGLGFSAWCDNNRILIGTRRYMEQEGVTLPEQDYEDSHSKNGELQILYLAVSGNLHAMFVLRYVGGRNVARSLASLQRENIRLLVTSKDPSLTARHITEAYHLPEGMVTVLDGEQCQAIEAADAAPEKPKCCLYHHRGFASLTGGLQAADQAQNAETSATTVQLVSVCFSVFIAVLLTYAGSIWQLSIATVLMYQAAWSALSIAVCALKQHS</sequence>
<feature type="compositionally biased region" description="Low complexity" evidence="2">
    <location>
        <begin position="304"/>
        <end position="331"/>
    </location>
</feature>
<feature type="transmembrane region" description="Helical" evidence="3">
    <location>
        <begin position="566"/>
        <end position="585"/>
    </location>
</feature>
<evidence type="ECO:0000256" key="3">
    <source>
        <dbReference type="SAM" id="Phobius"/>
    </source>
</evidence>
<dbReference type="Proteomes" id="UP000095649">
    <property type="component" value="Unassembled WGS sequence"/>
</dbReference>
<keyword evidence="3" id="KW-1133">Transmembrane helix</keyword>
<dbReference type="RefSeq" id="WP_055186113.1">
    <property type="nucleotide sequence ID" value="NZ_CYXN01000012.1"/>
</dbReference>
<dbReference type="Gene3D" id="3.40.1110.10">
    <property type="entry name" value="Calcium-transporting ATPase, cytoplasmic domain N"/>
    <property type="match status" value="1"/>
</dbReference>
<evidence type="ECO:0000313" key="4">
    <source>
        <dbReference type="EMBL" id="CUN04009.1"/>
    </source>
</evidence>
<feature type="transmembrane region" description="Helical" evidence="3">
    <location>
        <begin position="344"/>
        <end position="362"/>
    </location>
</feature>
<feature type="transmembrane region" description="Helical" evidence="3">
    <location>
        <begin position="873"/>
        <end position="895"/>
    </location>
</feature>
<evidence type="ECO:0000256" key="2">
    <source>
        <dbReference type="SAM" id="MobiDB-lite"/>
    </source>
</evidence>